<dbReference type="SUPFAM" id="SSF53474">
    <property type="entry name" value="alpha/beta-Hydrolases"/>
    <property type="match status" value="1"/>
</dbReference>
<feature type="region of interest" description="Disordered" evidence="1">
    <location>
        <begin position="106"/>
        <end position="136"/>
    </location>
</feature>
<dbReference type="PRINTS" id="PR00111">
    <property type="entry name" value="ABHYDROLASE"/>
</dbReference>
<evidence type="ECO:0000256" key="1">
    <source>
        <dbReference type="SAM" id="MobiDB-lite"/>
    </source>
</evidence>
<feature type="compositionally biased region" description="Polar residues" evidence="1">
    <location>
        <begin position="117"/>
        <end position="136"/>
    </location>
</feature>
<dbReference type="Gene3D" id="3.40.50.1820">
    <property type="entry name" value="alpha/beta hydrolase"/>
    <property type="match status" value="1"/>
</dbReference>
<dbReference type="Pfam" id="PF00561">
    <property type="entry name" value="Abhydrolase_1"/>
    <property type="match status" value="1"/>
</dbReference>
<organism evidence="3 4">
    <name type="scientific">Pseudarthrobacter quantipunctorum</name>
    <dbReference type="NCBI Taxonomy" id="3128980"/>
    <lineage>
        <taxon>Bacteria</taxon>
        <taxon>Bacillati</taxon>
        <taxon>Actinomycetota</taxon>
        <taxon>Actinomycetes</taxon>
        <taxon>Micrococcales</taxon>
        <taxon>Micrococcaceae</taxon>
        <taxon>Pseudarthrobacter</taxon>
    </lineage>
</organism>
<evidence type="ECO:0000313" key="3">
    <source>
        <dbReference type="EMBL" id="WXK92093.1"/>
    </source>
</evidence>
<reference evidence="3 4" key="1">
    <citation type="submission" date="2024-03" db="EMBL/GenBank/DDBJ databases">
        <title>Rhodococcus navarretei sp. nov. and Pseudarthrobacter quantumdoti sp. nov., two new species with the ability to biosynthesize Quantum Dots isolated from soil samples at Union Glacier, Antarctica.</title>
        <authorList>
            <person name="Vargas M."/>
        </authorList>
    </citation>
    <scope>NUCLEOTIDE SEQUENCE [LARGE SCALE GENOMIC DNA]</scope>
    <source>
        <strain evidence="3 4">RC-2-3</strain>
    </source>
</reference>
<dbReference type="RefSeq" id="WP_406633514.1">
    <property type="nucleotide sequence ID" value="NZ_CP148033.1"/>
</dbReference>
<dbReference type="InterPro" id="IPR050471">
    <property type="entry name" value="AB_hydrolase"/>
</dbReference>
<dbReference type="EMBL" id="CP148033">
    <property type="protein sequence ID" value="WXK92093.1"/>
    <property type="molecule type" value="Genomic_DNA"/>
</dbReference>
<dbReference type="InterPro" id="IPR029058">
    <property type="entry name" value="AB_hydrolase_fold"/>
</dbReference>
<keyword evidence="3" id="KW-0378">Hydrolase</keyword>
<keyword evidence="4" id="KW-1185">Reference proteome</keyword>
<feature type="domain" description="AB hydrolase-1" evidence="2">
    <location>
        <begin position="44"/>
        <end position="109"/>
    </location>
</feature>
<dbReference type="InterPro" id="IPR000073">
    <property type="entry name" value="AB_hydrolase_1"/>
</dbReference>
<accession>A0ABZ2R5U2</accession>
<sequence length="136" mass="14371">MEPIRAILLPGAVLPAQEAYGALIEALGPDVQAVAKDLEIYADSEPPPGWSLDTEIDGVLRDADALGWETFHLAGYSGGGAAALAFAAKHPERLLSLALLEPAWAGSWTGAPPTPRSGRNSGNWRPFRRSSSFPPL</sequence>
<protein>
    <submittedName>
        <fullName evidence="3">Alpha/beta fold hydrolase</fullName>
    </submittedName>
</protein>
<name>A0ABZ2R5U2_9MICC</name>
<dbReference type="PANTHER" id="PTHR43433">
    <property type="entry name" value="HYDROLASE, ALPHA/BETA FOLD FAMILY PROTEIN"/>
    <property type="match status" value="1"/>
</dbReference>
<gene>
    <name evidence="3" type="ORF">WHH00_13515</name>
</gene>
<evidence type="ECO:0000259" key="2">
    <source>
        <dbReference type="Pfam" id="PF00561"/>
    </source>
</evidence>
<proteinExistence type="predicted"/>
<dbReference type="Proteomes" id="UP001623384">
    <property type="component" value="Chromosome"/>
</dbReference>
<evidence type="ECO:0000313" key="4">
    <source>
        <dbReference type="Proteomes" id="UP001623384"/>
    </source>
</evidence>
<dbReference type="GO" id="GO:0016787">
    <property type="term" value="F:hydrolase activity"/>
    <property type="evidence" value="ECO:0007669"/>
    <property type="project" value="UniProtKB-KW"/>
</dbReference>
<dbReference type="PANTHER" id="PTHR43433:SF5">
    <property type="entry name" value="AB HYDROLASE-1 DOMAIN-CONTAINING PROTEIN"/>
    <property type="match status" value="1"/>
</dbReference>